<dbReference type="InterPro" id="IPR011990">
    <property type="entry name" value="TPR-like_helical_dom_sf"/>
</dbReference>
<dbReference type="Gene3D" id="1.25.40.10">
    <property type="entry name" value="Tetratricopeptide repeat domain"/>
    <property type="match status" value="1"/>
</dbReference>
<gene>
    <name evidence="1" type="ORF">HR45_05205</name>
</gene>
<dbReference type="Proteomes" id="UP000029264">
    <property type="component" value="Unassembled WGS sequence"/>
</dbReference>
<proteinExistence type="predicted"/>
<keyword evidence="2" id="KW-1185">Reference proteome</keyword>
<dbReference type="SMART" id="SM00028">
    <property type="entry name" value="TPR"/>
    <property type="match status" value="3"/>
</dbReference>
<evidence type="ECO:0000313" key="2">
    <source>
        <dbReference type="Proteomes" id="UP000029264"/>
    </source>
</evidence>
<organism evidence="1 2">
    <name type="scientific">Shewanella mangrovi</name>
    <dbReference type="NCBI Taxonomy" id="1515746"/>
    <lineage>
        <taxon>Bacteria</taxon>
        <taxon>Pseudomonadati</taxon>
        <taxon>Pseudomonadota</taxon>
        <taxon>Gammaproteobacteria</taxon>
        <taxon>Alteromonadales</taxon>
        <taxon>Shewanellaceae</taxon>
        <taxon>Shewanella</taxon>
    </lineage>
</organism>
<name>A0A094LUD1_9GAMM</name>
<dbReference type="AlphaFoldDB" id="A0A094LUD1"/>
<protein>
    <submittedName>
        <fullName evidence="1">Uncharacterized protein</fullName>
    </submittedName>
</protein>
<dbReference type="EMBL" id="JPEO01000002">
    <property type="protein sequence ID" value="KFZ38803.1"/>
    <property type="molecule type" value="Genomic_DNA"/>
</dbReference>
<dbReference type="InterPro" id="IPR019734">
    <property type="entry name" value="TPR_rpt"/>
</dbReference>
<accession>A0A094LUD1</accession>
<dbReference type="SUPFAM" id="SSF48452">
    <property type="entry name" value="TPR-like"/>
    <property type="match status" value="1"/>
</dbReference>
<dbReference type="eggNOG" id="COG0457">
    <property type="taxonomic scope" value="Bacteria"/>
</dbReference>
<dbReference type="STRING" id="1515746.HR45_05205"/>
<sequence length="357" mass="40431">MPSGNDELFRPVDSGWQPPSVTSLYQLTPAQLQLLARFVERKEIASLPKYQQLSQFLQTLLGDFNYEGQNLIAKDAMAQHQGNCMTLAMLTFAYAKAYKVPIGFRLLHDMPVLLKVEQSIATYSDHVRAYLFDTINMQELSPNPRRFLSIDYFSTGDSLTGKVVPEHEFLAMFYRNLAGEALMQGKLTHAYLQAKQGLALAPQSTPLVALMGLIHRRAGDEATAEQFYQYGLSLDARDVTLLMNYRYLADKQGRQSLAAQLSAQLARVAPEQPAELYIQALAAVNAQDFVLAERLIRQFLERYPYFHQAYLLLATIHWEQGQLEATEKALKKALATAVSDENRQRYMAKLQALSRQR</sequence>
<comment type="caution">
    <text evidence="1">The sequence shown here is derived from an EMBL/GenBank/DDBJ whole genome shotgun (WGS) entry which is preliminary data.</text>
</comment>
<evidence type="ECO:0000313" key="1">
    <source>
        <dbReference type="EMBL" id="KFZ38803.1"/>
    </source>
</evidence>
<reference evidence="1 2" key="1">
    <citation type="submission" date="2014-06" db="EMBL/GenBank/DDBJ databases">
        <title>Shewanella sp. YQH10.</title>
        <authorList>
            <person name="Liu Y."/>
            <person name="Zeng R."/>
        </authorList>
    </citation>
    <scope>NUCLEOTIDE SEQUENCE [LARGE SCALE GENOMIC DNA]</scope>
    <source>
        <strain evidence="1 2">YQH10</strain>
    </source>
</reference>